<feature type="transmembrane region" description="Helical" evidence="1">
    <location>
        <begin position="80"/>
        <end position="99"/>
    </location>
</feature>
<dbReference type="Proteomes" id="UP001156682">
    <property type="component" value="Unassembled WGS sequence"/>
</dbReference>
<accession>A0ABQ5ZTN3</accession>
<feature type="transmembrane region" description="Helical" evidence="1">
    <location>
        <begin position="35"/>
        <end position="60"/>
    </location>
</feature>
<comment type="caution">
    <text evidence="2">The sequence shown here is derived from an EMBL/GenBank/DDBJ whole genome shotgun (WGS) entry which is preliminary data.</text>
</comment>
<gene>
    <name evidence="2" type="ORF">GCM10007878_02210</name>
</gene>
<sequence>MLYDLIALILIGSSTWVYWDASGKGIGKQPSKKHFFNLSAGGWGASVLLVWVIALPAYLLKREGLITEAEANPISVKYRGIKAVVLALTGPVLMILIAFEP</sequence>
<keyword evidence="1" id="KW-1133">Transmembrane helix</keyword>
<feature type="transmembrane region" description="Helical" evidence="1">
    <location>
        <begin position="6"/>
        <end position="23"/>
    </location>
</feature>
<name>A0ABQ5ZTN3_9GAMM</name>
<evidence type="ECO:0008006" key="4">
    <source>
        <dbReference type="Google" id="ProtNLM"/>
    </source>
</evidence>
<organism evidence="2 3">
    <name type="scientific">Marinospirillum insulare</name>
    <dbReference type="NCBI Taxonomy" id="217169"/>
    <lineage>
        <taxon>Bacteria</taxon>
        <taxon>Pseudomonadati</taxon>
        <taxon>Pseudomonadota</taxon>
        <taxon>Gammaproteobacteria</taxon>
        <taxon>Oceanospirillales</taxon>
        <taxon>Oceanospirillaceae</taxon>
        <taxon>Marinospirillum</taxon>
    </lineage>
</organism>
<evidence type="ECO:0000313" key="3">
    <source>
        <dbReference type="Proteomes" id="UP001156682"/>
    </source>
</evidence>
<dbReference type="RefSeq" id="WP_027851380.1">
    <property type="nucleotide sequence ID" value="NZ_BSOR01000005.1"/>
</dbReference>
<dbReference type="EMBL" id="BSOR01000005">
    <property type="protein sequence ID" value="GLR62786.1"/>
    <property type="molecule type" value="Genomic_DNA"/>
</dbReference>
<proteinExistence type="predicted"/>
<keyword evidence="1" id="KW-0472">Membrane</keyword>
<keyword evidence="1" id="KW-0812">Transmembrane</keyword>
<evidence type="ECO:0000313" key="2">
    <source>
        <dbReference type="EMBL" id="GLR62786.1"/>
    </source>
</evidence>
<protein>
    <recommendedName>
        <fullName evidence="4">Solute:Na+ symporter, SSS family</fullName>
    </recommendedName>
</protein>
<evidence type="ECO:0000256" key="1">
    <source>
        <dbReference type="SAM" id="Phobius"/>
    </source>
</evidence>
<keyword evidence="3" id="KW-1185">Reference proteome</keyword>
<reference evidence="3" key="1">
    <citation type="journal article" date="2019" name="Int. J. Syst. Evol. Microbiol.">
        <title>The Global Catalogue of Microorganisms (GCM) 10K type strain sequencing project: providing services to taxonomists for standard genome sequencing and annotation.</title>
        <authorList>
            <consortium name="The Broad Institute Genomics Platform"/>
            <consortium name="The Broad Institute Genome Sequencing Center for Infectious Disease"/>
            <person name="Wu L."/>
            <person name="Ma J."/>
        </authorList>
    </citation>
    <scope>NUCLEOTIDE SEQUENCE [LARGE SCALE GENOMIC DNA]</scope>
    <source>
        <strain evidence="3">NBRC 100033</strain>
    </source>
</reference>